<dbReference type="Proteomes" id="UP000016584">
    <property type="component" value="Unassembled WGS sequence"/>
</dbReference>
<accession>U2J821</accession>
<comment type="caution">
    <text evidence="1">The sequence shown here is derived from an EMBL/GenBank/DDBJ whole genome shotgun (WGS) entry which is preliminary data.</text>
</comment>
<gene>
    <name evidence="1" type="ORF">M472_08530</name>
</gene>
<reference evidence="1 2" key="1">
    <citation type="journal article" date="2013" name="Genome Announc.">
        <title>The Draft Genome Sequence of Sphingomonas paucimobilis Strain HER1398 (Proteobacteria), Host to the Giant PAU Phage, Indicates That It Is a Member of the Genus Sphingobacterium (Bacteroidetes).</title>
        <authorList>
            <person name="White R.A.III."/>
            <person name="Suttle C.A."/>
        </authorList>
    </citation>
    <scope>NUCLEOTIDE SEQUENCE [LARGE SCALE GENOMIC DNA]</scope>
    <source>
        <strain evidence="1 2">HER1398</strain>
    </source>
</reference>
<organism evidence="1 2">
    <name type="scientific">Sphingobacterium paucimobilis HER1398</name>
    <dbReference type="NCBI Taxonomy" id="1346330"/>
    <lineage>
        <taxon>Bacteria</taxon>
        <taxon>Pseudomonadati</taxon>
        <taxon>Bacteroidota</taxon>
        <taxon>Sphingobacteriia</taxon>
        <taxon>Sphingobacteriales</taxon>
        <taxon>Sphingobacteriaceae</taxon>
        <taxon>Sphingobacterium</taxon>
    </lineage>
</organism>
<dbReference type="OrthoDB" id="1262282at2"/>
<proteinExistence type="predicted"/>
<sequence length="189" mass="21698">MSPKSVIEEFVIALEYYMDFYGLYELDIKKLLHATTNIVENIKEGKNGPTITKAESISQIFGIRYYQFVNPDFFPLDKAQLPQATITAINERTESGPPESKGKYNKLELNKAVLDALKKFKRKKEFLAKDVFDALSDDLKEKLISPTRVTGLFSNELKRNVEKTGNTLERSGPGRKQEYYKLISLEFKE</sequence>
<dbReference type="RefSeq" id="WP_021070306.1">
    <property type="nucleotide sequence ID" value="NZ_ATDL01000015.1"/>
</dbReference>
<keyword evidence="2" id="KW-1185">Reference proteome</keyword>
<name>U2J821_9SPHI</name>
<dbReference type="PATRIC" id="fig|1346330.5.peg.2144"/>
<evidence type="ECO:0000313" key="2">
    <source>
        <dbReference type="Proteomes" id="UP000016584"/>
    </source>
</evidence>
<dbReference type="EMBL" id="ATDL01000015">
    <property type="protein sequence ID" value="ERJ58813.1"/>
    <property type="molecule type" value="Genomic_DNA"/>
</dbReference>
<dbReference type="AlphaFoldDB" id="U2J821"/>
<dbReference type="STRING" id="1346330.M472_08530"/>
<evidence type="ECO:0000313" key="1">
    <source>
        <dbReference type="EMBL" id="ERJ58813.1"/>
    </source>
</evidence>
<protein>
    <submittedName>
        <fullName evidence="1">Uncharacterized protein</fullName>
    </submittedName>
</protein>